<dbReference type="EMBL" id="FNOK01000024">
    <property type="protein sequence ID" value="SDY32879.1"/>
    <property type="molecule type" value="Genomic_DNA"/>
</dbReference>
<keyword evidence="2" id="KW-1185">Reference proteome</keyword>
<sequence>MSQDLFTDFETVRRYADQLDSDLTEDERADRLDTLRKFAEFVERTPDEMVAEIFNTQTRKYRKRGFYATKIKEFSEQLDVPRGQQVAKGNVIRAFFIANGRRVPPEMPEWLI</sequence>
<dbReference type="Proteomes" id="UP000199529">
    <property type="component" value="Unassembled WGS sequence"/>
</dbReference>
<evidence type="ECO:0000313" key="1">
    <source>
        <dbReference type="EMBL" id="SDY32879.1"/>
    </source>
</evidence>
<reference evidence="2" key="1">
    <citation type="submission" date="2016-10" db="EMBL/GenBank/DDBJ databases">
        <authorList>
            <person name="Varghese N."/>
            <person name="Submissions S."/>
        </authorList>
    </citation>
    <scope>NUCLEOTIDE SEQUENCE [LARGE SCALE GENOMIC DNA]</scope>
    <source>
        <strain evidence="2">CGMCC 4.3530</strain>
    </source>
</reference>
<dbReference type="STRING" id="418495.SAMN05216215_102473"/>
<evidence type="ECO:0000313" key="2">
    <source>
        <dbReference type="Proteomes" id="UP000199529"/>
    </source>
</evidence>
<proteinExistence type="predicted"/>
<accession>A0A1H3IZZ3</accession>
<dbReference type="AlphaFoldDB" id="A0A1H3IZZ3"/>
<protein>
    <submittedName>
        <fullName evidence="1">Uncharacterized protein</fullName>
    </submittedName>
</protein>
<name>A0A1H3IZZ3_9PSEU</name>
<gene>
    <name evidence="1" type="ORF">SAMN05216215_102473</name>
</gene>
<organism evidence="1 2">
    <name type="scientific">Saccharopolyspora shandongensis</name>
    <dbReference type="NCBI Taxonomy" id="418495"/>
    <lineage>
        <taxon>Bacteria</taxon>
        <taxon>Bacillati</taxon>
        <taxon>Actinomycetota</taxon>
        <taxon>Actinomycetes</taxon>
        <taxon>Pseudonocardiales</taxon>
        <taxon>Pseudonocardiaceae</taxon>
        <taxon>Saccharopolyspora</taxon>
    </lineage>
</organism>
<dbReference type="RefSeq" id="WP_235883898.1">
    <property type="nucleotide sequence ID" value="NZ_FNOK01000024.1"/>
</dbReference>